<reference evidence="2 3" key="1">
    <citation type="submission" date="2018-02" db="EMBL/GenBank/DDBJ databases">
        <title>Solimicrobium silvestre gen. nov., sp. nov., isolated from alpine forest soil.</title>
        <authorList>
            <person name="Margesin R."/>
            <person name="Albuquerque L."/>
            <person name="Zhang D.-C."/>
            <person name="Froufe H.J.C."/>
            <person name="Severino R."/>
            <person name="Roxo I."/>
            <person name="Egas C."/>
            <person name="Da Costa M.S."/>
        </authorList>
    </citation>
    <scope>NUCLEOTIDE SEQUENCE [LARGE SCALE GENOMIC DNA]</scope>
    <source>
        <strain evidence="2 3">S20-91</strain>
    </source>
</reference>
<evidence type="ECO:0000313" key="2">
    <source>
        <dbReference type="EMBL" id="PRC93138.1"/>
    </source>
</evidence>
<dbReference type="InterPro" id="IPR000073">
    <property type="entry name" value="AB_hydrolase_1"/>
</dbReference>
<dbReference type="GO" id="GO:0016787">
    <property type="term" value="F:hydrolase activity"/>
    <property type="evidence" value="ECO:0007669"/>
    <property type="project" value="UniProtKB-KW"/>
</dbReference>
<dbReference type="EMBL" id="PUGF01000009">
    <property type="protein sequence ID" value="PRC93138.1"/>
    <property type="molecule type" value="Genomic_DNA"/>
</dbReference>
<keyword evidence="2" id="KW-0378">Hydrolase</keyword>
<evidence type="ECO:0000313" key="3">
    <source>
        <dbReference type="Proteomes" id="UP000237839"/>
    </source>
</evidence>
<dbReference type="AlphaFoldDB" id="A0A2S9GZK6"/>
<dbReference type="Pfam" id="PF12697">
    <property type="entry name" value="Abhydrolase_6"/>
    <property type="match status" value="1"/>
</dbReference>
<organism evidence="2 3">
    <name type="scientific">Solimicrobium silvestre</name>
    <dbReference type="NCBI Taxonomy" id="2099400"/>
    <lineage>
        <taxon>Bacteria</taxon>
        <taxon>Pseudomonadati</taxon>
        <taxon>Pseudomonadota</taxon>
        <taxon>Betaproteobacteria</taxon>
        <taxon>Burkholderiales</taxon>
        <taxon>Oxalobacteraceae</taxon>
        <taxon>Solimicrobium</taxon>
    </lineage>
</organism>
<feature type="domain" description="AB hydrolase-1" evidence="1">
    <location>
        <begin position="23"/>
        <end position="268"/>
    </location>
</feature>
<dbReference type="Gene3D" id="3.40.50.1820">
    <property type="entry name" value="alpha/beta hydrolase"/>
    <property type="match status" value="1"/>
</dbReference>
<dbReference type="OrthoDB" id="5729753at2"/>
<dbReference type="SUPFAM" id="SSF53474">
    <property type="entry name" value="alpha/beta-Hydrolases"/>
    <property type="match status" value="1"/>
</dbReference>
<proteinExistence type="predicted"/>
<evidence type="ECO:0000259" key="1">
    <source>
        <dbReference type="Pfam" id="PF12697"/>
    </source>
</evidence>
<dbReference type="InterPro" id="IPR029058">
    <property type="entry name" value="AB_hydrolase_fold"/>
</dbReference>
<name>A0A2S9GZK6_9BURK</name>
<comment type="caution">
    <text evidence="2">The sequence shown here is derived from an EMBL/GenBank/DDBJ whole genome shotgun (WGS) entry which is preliminary data.</text>
</comment>
<sequence length="285" mass="31996">MPVSDTPYWLQATSDNSLPLIHFVHGNSFPTGTYKVFLDQLQSNYQIRALEMHGHNPAYPVTDCWPELCKELIASLEVSHARHNKPIILLGHSLGGMLSLMVAKMRPELVRCVVMLDSPVVAGWRAKVLHVAKSLNVAVKFPPAKFSLKRREIWPSKEAAFQHFASKDMFAIWPEQVLCDYISFGTELHSEGVTLRFKRDVETAIYCSLPHAINRFCAQPYPVPIGFICGTTSQECSQAGLFHTKKLVGENFDWIEGGHLYPLESPELAAEKAHAMVQKLLAKTK</sequence>
<accession>A0A2S9GZK6</accession>
<dbReference type="Proteomes" id="UP000237839">
    <property type="component" value="Unassembled WGS sequence"/>
</dbReference>
<protein>
    <submittedName>
        <fullName evidence="2">Alpha/beta hydrolase family</fullName>
    </submittedName>
</protein>
<keyword evidence="3" id="KW-1185">Reference proteome</keyword>
<dbReference type="RefSeq" id="WP_105531871.1">
    <property type="nucleotide sequence ID" value="NZ_PUGF01000009.1"/>
</dbReference>
<gene>
    <name evidence="2" type="ORF">S2091_2224</name>
</gene>